<dbReference type="Proteomes" id="UP000504636">
    <property type="component" value="Unplaced"/>
</dbReference>
<protein>
    <submittedName>
        <fullName evidence="1 3">Uncharacterized protein</fullName>
    </submittedName>
</protein>
<reference evidence="3" key="3">
    <citation type="submission" date="2025-04" db="UniProtKB">
        <authorList>
            <consortium name="RefSeq"/>
        </authorList>
    </citation>
    <scope>IDENTIFICATION</scope>
    <source>
        <strain evidence="3">CBS 304.34</strain>
    </source>
</reference>
<reference evidence="1 3" key="1">
    <citation type="journal article" date="2020" name="Stud. Mycol.">
        <title>101 Dothideomycetes genomes: a test case for predicting lifestyles and emergence of pathogens.</title>
        <authorList>
            <person name="Haridas S."/>
            <person name="Albert R."/>
            <person name="Binder M."/>
            <person name="Bloem J."/>
            <person name="Labutti K."/>
            <person name="Salamov A."/>
            <person name="Andreopoulos B."/>
            <person name="Baker S."/>
            <person name="Barry K."/>
            <person name="Bills G."/>
            <person name="Bluhm B."/>
            <person name="Cannon C."/>
            <person name="Castanera R."/>
            <person name="Culley D."/>
            <person name="Daum C."/>
            <person name="Ezra D."/>
            <person name="Gonzalez J."/>
            <person name="Henrissat B."/>
            <person name="Kuo A."/>
            <person name="Liang C."/>
            <person name="Lipzen A."/>
            <person name="Lutzoni F."/>
            <person name="Magnuson J."/>
            <person name="Mondo S."/>
            <person name="Nolan M."/>
            <person name="Ohm R."/>
            <person name="Pangilinan J."/>
            <person name="Park H.-J."/>
            <person name="Ramirez L."/>
            <person name="Alfaro M."/>
            <person name="Sun H."/>
            <person name="Tritt A."/>
            <person name="Yoshinaga Y."/>
            <person name="Zwiers L.-H."/>
            <person name="Turgeon B."/>
            <person name="Goodwin S."/>
            <person name="Spatafora J."/>
            <person name="Crous P."/>
            <person name="Grigoriev I."/>
        </authorList>
    </citation>
    <scope>NUCLEOTIDE SEQUENCE</scope>
    <source>
        <strain evidence="1 3">CBS 304.34</strain>
    </source>
</reference>
<proteinExistence type="predicted"/>
<organism evidence="1">
    <name type="scientific">Mytilinidion resinicola</name>
    <dbReference type="NCBI Taxonomy" id="574789"/>
    <lineage>
        <taxon>Eukaryota</taxon>
        <taxon>Fungi</taxon>
        <taxon>Dikarya</taxon>
        <taxon>Ascomycota</taxon>
        <taxon>Pezizomycotina</taxon>
        <taxon>Dothideomycetes</taxon>
        <taxon>Pleosporomycetidae</taxon>
        <taxon>Mytilinidiales</taxon>
        <taxon>Mytilinidiaceae</taxon>
        <taxon>Mytilinidion</taxon>
    </lineage>
</organism>
<dbReference type="EMBL" id="MU003700">
    <property type="protein sequence ID" value="KAF2810110.1"/>
    <property type="molecule type" value="Genomic_DNA"/>
</dbReference>
<reference evidence="3" key="2">
    <citation type="submission" date="2020-04" db="EMBL/GenBank/DDBJ databases">
        <authorList>
            <consortium name="NCBI Genome Project"/>
        </authorList>
    </citation>
    <scope>NUCLEOTIDE SEQUENCE</scope>
    <source>
        <strain evidence="3">CBS 304.34</strain>
    </source>
</reference>
<accession>A0A6A6YMU5</accession>
<sequence>MCRSACMRSAMRRERYIALRRMSLERDSTPVGSPLLTLSWGLWCMSQGTNSSGSRYFQSNDHHRCGGALATTADAAIRRYEAGSIGSVHRIVRGREEEAALDGGSFVSSDAIFAGLRLAHPWESRLRQEPPGRAAPDKCHRVLLARRGDEMAAEVPSRPAWASTAS</sequence>
<evidence type="ECO:0000313" key="2">
    <source>
        <dbReference type="Proteomes" id="UP000504636"/>
    </source>
</evidence>
<keyword evidence="2" id="KW-1185">Reference proteome</keyword>
<dbReference type="GeneID" id="54455109"/>
<evidence type="ECO:0000313" key="1">
    <source>
        <dbReference type="EMBL" id="KAF2810110.1"/>
    </source>
</evidence>
<dbReference type="RefSeq" id="XP_033577074.1">
    <property type="nucleotide sequence ID" value="XM_033714216.1"/>
</dbReference>
<gene>
    <name evidence="1 3" type="ORF">BDZ99DRAFT_304475</name>
</gene>
<evidence type="ECO:0000313" key="3">
    <source>
        <dbReference type="RefSeq" id="XP_033577074.1"/>
    </source>
</evidence>
<dbReference type="AlphaFoldDB" id="A0A6A6YMU5"/>
<name>A0A6A6YMU5_9PEZI</name>